<evidence type="ECO:0000256" key="7">
    <source>
        <dbReference type="ARBA" id="ARBA00008853"/>
    </source>
</evidence>
<evidence type="ECO:0000256" key="11">
    <source>
        <dbReference type="ARBA" id="ARBA00017947"/>
    </source>
</evidence>
<dbReference type="Gene3D" id="3.20.20.190">
    <property type="entry name" value="Phosphatidylinositol (PI) phosphodiesterase"/>
    <property type="match status" value="1"/>
</dbReference>
<evidence type="ECO:0000256" key="19">
    <source>
        <dbReference type="PIRSR" id="PIRSR605511-2"/>
    </source>
</evidence>
<dbReference type="Pfam" id="PF04840">
    <property type="entry name" value="Vps16_C"/>
    <property type="match status" value="1"/>
</dbReference>
<keyword evidence="20" id="KW-0175">Coiled coil</keyword>
<feature type="binding site" evidence="19">
    <location>
        <position position="1064"/>
    </location>
    <ligand>
        <name>a divalent metal cation</name>
        <dbReference type="ChEBI" id="CHEBI:60240"/>
    </ligand>
</feature>
<dbReference type="InterPro" id="IPR016534">
    <property type="entry name" value="VPS16"/>
</dbReference>
<evidence type="ECO:0000256" key="15">
    <source>
        <dbReference type="ARBA" id="ARBA00022837"/>
    </source>
</evidence>
<feature type="active site" description="Proton donor/acceptor" evidence="18">
    <location>
        <position position="1114"/>
    </location>
</feature>
<comment type="cofactor">
    <cofactor evidence="3">
        <name>Mn(2+)</name>
        <dbReference type="ChEBI" id="CHEBI:29035"/>
    </cofactor>
</comment>
<dbReference type="PANTHER" id="PTHR12811">
    <property type="entry name" value="VACUOLAR PROTEIN SORTING VPS16"/>
    <property type="match status" value="1"/>
</dbReference>
<comment type="similarity">
    <text evidence="8">Belongs to the VPS16 family.</text>
</comment>
<feature type="binding site" evidence="19">
    <location>
        <position position="1114"/>
    </location>
    <ligand>
        <name>a divalent metal cation</name>
        <dbReference type="ChEBI" id="CHEBI:60240"/>
    </ligand>
</feature>
<dbReference type="GO" id="GO:0030897">
    <property type="term" value="C:HOPS complex"/>
    <property type="evidence" value="ECO:0007669"/>
    <property type="project" value="TreeGrafter"/>
</dbReference>
<dbReference type="GO" id="GO:0004341">
    <property type="term" value="F:gluconolactonase activity"/>
    <property type="evidence" value="ECO:0007669"/>
    <property type="project" value="UniProtKB-EC"/>
</dbReference>
<dbReference type="FunFam" id="1.10.150.780:FF:000001">
    <property type="entry name" value="Vacuolar protein sorting-associated protein 16 homolog"/>
    <property type="match status" value="1"/>
</dbReference>
<sequence>MAFVTANWNPLGENFYRKIELYEMGWNLKDGLRDCLIAAAPYGGPIALLREPQRRSPSARPQLEIYSASGGTLTSFPWKSGVVKQLGWTVCDDFLCIQEDGTVLVYDLFGGFKRHFSMGNEVGQSQVVEAKVFHSPYGTGVAIVTGASRFTLATNIDDLKLKRLPEVPGLQGAPSCWAVLTQDRQSKVLVANGADLFILDYGTCTAVSPPGLSPQATSIVHMCVSFSYKYLALFTDSGHVWMGSTNLREKLSEVETKVRNPPRQMAWCRRPKSQQPSVVIMWDRYLLVVGQCKDTIPYHLDDDSVLVPELDGVRIVSATNHELLQEVPAACEEIFKIASMAPGALLLEAHKEYEKESQKADEYLREIKEQDLLDEAVRQCVEAAGHEHEPETQKTLLRAASFGKCFLSNFPPEPFVSMCRDLRVLNAVRDYTVGIPLTHTQFKQMTVQVLTDRLVYRKLYPLAIEICRYLKTPEYQGVSRVLKHWACCKVRCSRRRRLIKVIARTISLKLGDAAGISYSEIANKAYECGRTELAIKLLEFEPRSGEQVPLLLRMKRSQLALSKAIESGDTDLVYTVVTYLKNEMNRGDFFMTLRNQPVALSLYRQFCKHQEQDTLKDLFNQDDDHQELGNFYVKASYKEKRLEARMSLLQSAVDEYNKAKNEFAAKATEEEMRLLRFQRKLEEEKGEYLTSFSLHDTLSTLLSLGLHKQAEQLYKDFRVPDKRYWRLKLTALADKADWEELEKFAKSKKSPIGYMPFVEVCVKRNNKFEAKKYVLKVTPEQKVKAHLAVGDLEGAADAAIERRNEGEISTVLSHCSPATDRALVERLNRSVVFINAAVFLSCRKMALVSPPRHESERSTNFAAVIQTNPEQAERLTDILAYTGQQGTGFSPAAVVRCSGFLPQSKDMHEVMGTVKVECVVKEQNEIGEGPVWEEKDASLLYVDIYGPKISRWNSLTNQIESMRTETYVGCVVPRRSGGYVIGEGTRFAAVDWEKRTITTIAKVDTGKTNTRFNDGKVDPAGRFFAGTMAVEVRPAELERKQGSLYSLLPDHSVVTHFDQVDLSNGLDWSPDHRFFYYVDSLTYMVEAFDYDIHSGGVANRRMVYRLEKDEGIPDGMCIDVEGKIWLACYNGGRVLRIDPQTGTRLQTVKMPVAKITSCCFGGKGYTDLFVTSACKGMDEESLAKQPQAGSIFRVCVILFMADVWKSRSRCADWMSQLPPQLLDVPLWDLAIPGSHDTMTYCLDHHSPVLRSEPRILTLLDHIVPCVIRPCIKKWATTQALSICSQLDSGIRFLDLRIAHKKKDSSWMFYFAHGIYSVLTVKEAFSDVADWLEHHTKEVVIISLSAFEDVTPVQHSNLIDFLMQLFGKKLCPKSETPSLRTCWTYGYQVILSYADPSGSEYVELWPAWDYWWANESDPNLVISYLEHKKEKGRPDGFFMAGLNLTEDTRYVLSHLTQSMKSMTLQAYTVLMDWAQKQRRGSLKTSLNIICADFIGISRNEFCEIVIGLNMKH</sequence>
<dbReference type="InterPro" id="IPR006925">
    <property type="entry name" value="Vps16_C"/>
</dbReference>
<dbReference type="InterPro" id="IPR036322">
    <property type="entry name" value="WD40_repeat_dom_sf"/>
</dbReference>
<keyword evidence="14" id="KW-0378">Hydrolase</keyword>
<evidence type="ECO:0000256" key="20">
    <source>
        <dbReference type="SAM" id="Coils"/>
    </source>
</evidence>
<evidence type="ECO:0000259" key="22">
    <source>
        <dbReference type="Pfam" id="PF04840"/>
    </source>
</evidence>
<dbReference type="InterPro" id="IPR000909">
    <property type="entry name" value="PLipase_C_PInositol-sp_X_dom"/>
</dbReference>
<reference evidence="25" key="1">
    <citation type="submission" date="2023-06" db="EMBL/GenBank/DDBJ databases">
        <title>Male Hemibagrus guttatus genome.</title>
        <authorList>
            <person name="Bian C."/>
        </authorList>
    </citation>
    <scope>NUCLEOTIDE SEQUENCE</scope>
    <source>
        <strain evidence="25">Male_cb2023</strain>
        <tissue evidence="25">Muscle</tissue>
    </source>
</reference>
<name>A0AAE0VGA6_9TELE</name>
<evidence type="ECO:0000256" key="12">
    <source>
        <dbReference type="ARBA" id="ARBA00022490"/>
    </source>
</evidence>
<evidence type="ECO:0000256" key="8">
    <source>
        <dbReference type="ARBA" id="ARBA00009250"/>
    </source>
</evidence>
<evidence type="ECO:0000259" key="21">
    <source>
        <dbReference type="Pfam" id="PF00388"/>
    </source>
</evidence>
<keyword evidence="26" id="KW-1185">Reference proteome</keyword>
<feature type="domain" description="SMP-30/Gluconolactonase/LRE-like region" evidence="24">
    <location>
        <begin position="926"/>
        <end position="1173"/>
    </location>
</feature>
<dbReference type="InterPro" id="IPR006926">
    <property type="entry name" value="Vps16_N"/>
</dbReference>
<dbReference type="EC" id="3.1.1.17" evidence="9"/>
<keyword evidence="13 19" id="KW-0479">Metal-binding</keyword>
<dbReference type="PRINTS" id="PR01791">
    <property type="entry name" value="REGUCALCIN"/>
</dbReference>
<comment type="cofactor">
    <cofactor evidence="19">
        <name>Zn(2+)</name>
        <dbReference type="ChEBI" id="CHEBI:29105"/>
    </cofactor>
    <text evidence="19">Binds 1 divalent metal cation per subunit.</text>
</comment>
<feature type="binding site" evidence="19">
    <location>
        <position position="1031"/>
    </location>
    <ligand>
        <name>substrate</name>
    </ligand>
</feature>
<accession>A0AAE0VGA6</accession>
<dbReference type="SUPFAM" id="SSF50978">
    <property type="entry name" value="WD40 repeat-like"/>
    <property type="match status" value="1"/>
</dbReference>
<evidence type="ECO:0000256" key="5">
    <source>
        <dbReference type="ARBA" id="ARBA00004496"/>
    </source>
</evidence>
<evidence type="ECO:0000256" key="18">
    <source>
        <dbReference type="PIRSR" id="PIRSR605511-1"/>
    </source>
</evidence>
<feature type="domain" description="Phosphatidylinositol-specific phospholipase C X" evidence="21">
    <location>
        <begin position="1274"/>
        <end position="1376"/>
    </location>
</feature>
<evidence type="ECO:0000313" key="26">
    <source>
        <dbReference type="Proteomes" id="UP001274896"/>
    </source>
</evidence>
<dbReference type="Pfam" id="PF00388">
    <property type="entry name" value="PI-PLC-X"/>
    <property type="match status" value="1"/>
</dbReference>
<feature type="binding site" evidence="19">
    <location>
        <position position="1013"/>
    </location>
    <ligand>
        <name>substrate</name>
    </ligand>
</feature>
<protein>
    <recommendedName>
        <fullName evidence="10">Regucalcin</fullName>
        <ecNumber evidence="9">3.1.1.17</ecNumber>
    </recommendedName>
    <alternativeName>
        <fullName evidence="16">Gluconolactonase</fullName>
    </alternativeName>
    <alternativeName>
        <fullName evidence="11">Vacuolar protein sorting-associated protein 16 homolog</fullName>
    </alternativeName>
</protein>
<evidence type="ECO:0000256" key="14">
    <source>
        <dbReference type="ARBA" id="ARBA00022801"/>
    </source>
</evidence>
<dbReference type="GO" id="GO:0016197">
    <property type="term" value="P:endosomal transport"/>
    <property type="evidence" value="ECO:0007669"/>
    <property type="project" value="TreeGrafter"/>
</dbReference>
<feature type="coiled-coil region" evidence="20">
    <location>
        <begin position="639"/>
        <end position="687"/>
    </location>
</feature>
<keyword evidence="15" id="KW-0106">Calcium</keyword>
<dbReference type="Gene3D" id="2.120.10.30">
    <property type="entry name" value="TolB, C-terminal domain"/>
    <property type="match status" value="1"/>
</dbReference>
<dbReference type="GO" id="GO:0005765">
    <property type="term" value="C:lysosomal membrane"/>
    <property type="evidence" value="ECO:0007669"/>
    <property type="project" value="UniProtKB-SubCell"/>
</dbReference>
<evidence type="ECO:0000313" key="25">
    <source>
        <dbReference type="EMBL" id="KAK3557480.1"/>
    </source>
</evidence>
<dbReference type="GO" id="GO:0003779">
    <property type="term" value="F:actin binding"/>
    <property type="evidence" value="ECO:0007669"/>
    <property type="project" value="TreeGrafter"/>
</dbReference>
<dbReference type="InterPro" id="IPR005511">
    <property type="entry name" value="SMP-30"/>
</dbReference>
<dbReference type="Pfam" id="PF08450">
    <property type="entry name" value="SGL"/>
    <property type="match status" value="1"/>
</dbReference>
<comment type="caution">
    <text evidence="25">The sequence shown here is derived from an EMBL/GenBank/DDBJ whole genome shotgun (WGS) entry which is preliminary data.</text>
</comment>
<evidence type="ECO:0000256" key="1">
    <source>
        <dbReference type="ARBA" id="ARBA00001589"/>
    </source>
</evidence>
<proteinExistence type="inferred from homology"/>
<keyword evidence="19" id="KW-0862">Zinc</keyword>
<dbReference type="GO" id="GO:0006886">
    <property type="term" value="P:intracellular protein transport"/>
    <property type="evidence" value="ECO:0007669"/>
    <property type="project" value="InterPro"/>
</dbReference>
<keyword evidence="12" id="KW-0963">Cytoplasm</keyword>
<comment type="cofactor">
    <cofactor evidence="4">
        <name>Mg(2+)</name>
        <dbReference type="ChEBI" id="CHEBI:18420"/>
    </cofactor>
</comment>
<comment type="catalytic activity">
    <reaction evidence="1">
        <text>D-glucono-1,5-lactone + H2O = D-gluconate + H(+)</text>
        <dbReference type="Rhea" id="RHEA:10440"/>
        <dbReference type="ChEBI" id="CHEBI:15377"/>
        <dbReference type="ChEBI" id="CHEBI:15378"/>
        <dbReference type="ChEBI" id="CHEBI:16217"/>
        <dbReference type="ChEBI" id="CHEBI:18391"/>
        <dbReference type="EC" id="3.1.1.17"/>
    </reaction>
</comment>
<comment type="subunit">
    <text evidence="17">Core component of at least two putative endosomal tethering complexes, the homotypic fusion and vacuole protein sorting (HOPS) complex and the class C core vacuole/endosome tethering (CORVET) complex. Their common core is composed of the class C Vps proteins VPS11, VPS16, VPS18 and VPS33A, which in HOPS further associates with VPS39 and VPS41 and in CORVET with VPS8 and TGFBRAP1. Interacts with RAB5C. Interacts with STX17, MON1B. Associates with adapter protein complex 3 (AP-3) and clathrin:AP-3 complexes.</text>
</comment>
<feature type="domain" description="Vps16 N-terminal" evidence="23">
    <location>
        <begin position="5"/>
        <end position="416"/>
    </location>
</feature>
<dbReference type="Pfam" id="PF04841">
    <property type="entry name" value="Vps16_N"/>
    <property type="match status" value="1"/>
</dbReference>
<evidence type="ECO:0000259" key="23">
    <source>
        <dbReference type="Pfam" id="PF04841"/>
    </source>
</evidence>
<dbReference type="InterPro" id="IPR013658">
    <property type="entry name" value="SGL"/>
</dbReference>
<dbReference type="InterPro" id="IPR017946">
    <property type="entry name" value="PLC-like_Pdiesterase_TIM-brl"/>
</dbReference>
<evidence type="ECO:0000256" key="16">
    <source>
        <dbReference type="ARBA" id="ARBA00032464"/>
    </source>
</evidence>
<dbReference type="PROSITE" id="PS50007">
    <property type="entry name" value="PIPLC_X_DOMAIN"/>
    <property type="match status" value="1"/>
</dbReference>
<evidence type="ECO:0000256" key="6">
    <source>
        <dbReference type="ARBA" id="ARBA00004630"/>
    </source>
</evidence>
<dbReference type="GO" id="GO:0042144">
    <property type="term" value="P:vacuole fusion, non-autophagic"/>
    <property type="evidence" value="ECO:0007669"/>
    <property type="project" value="TreeGrafter"/>
</dbReference>
<dbReference type="PANTHER" id="PTHR12811:SF0">
    <property type="entry name" value="VACUOLAR PROTEIN SORTING-ASSOCIATED PROTEIN 16 HOMOLOG"/>
    <property type="match status" value="1"/>
</dbReference>
<dbReference type="CDD" id="cd08616">
    <property type="entry name" value="PI-PLCXD1c"/>
    <property type="match status" value="1"/>
</dbReference>
<comment type="subcellular location">
    <subcellularLocation>
        <location evidence="5">Cytoplasm</location>
    </subcellularLocation>
    <subcellularLocation>
        <location evidence="6">Lysosome membrane</location>
        <topology evidence="6">Peripheral membrane protein</topology>
        <orientation evidence="6">Cytoplasmic side</orientation>
    </subcellularLocation>
</comment>
<dbReference type="SUPFAM" id="SSF51695">
    <property type="entry name" value="PLC-like phosphodiesterases"/>
    <property type="match status" value="1"/>
</dbReference>
<dbReference type="EMBL" id="JAUCMX010000001">
    <property type="protein sequence ID" value="KAK3557480.1"/>
    <property type="molecule type" value="Genomic_DNA"/>
</dbReference>
<evidence type="ECO:0000256" key="2">
    <source>
        <dbReference type="ARBA" id="ARBA00001913"/>
    </source>
</evidence>
<feature type="binding site" evidence="19">
    <location>
        <position position="1011"/>
    </location>
    <ligand>
        <name>substrate</name>
    </ligand>
</feature>
<dbReference type="InterPro" id="IPR008367">
    <property type="entry name" value="Regucalcin"/>
</dbReference>
<dbReference type="GO" id="GO:0006629">
    <property type="term" value="P:lipid metabolic process"/>
    <property type="evidence" value="ECO:0007669"/>
    <property type="project" value="InterPro"/>
</dbReference>
<dbReference type="PRINTS" id="PR01790">
    <property type="entry name" value="SMP30FAMILY"/>
</dbReference>
<dbReference type="InterPro" id="IPR011042">
    <property type="entry name" value="6-blade_b-propeller_TolB-like"/>
</dbReference>
<evidence type="ECO:0000256" key="4">
    <source>
        <dbReference type="ARBA" id="ARBA00001946"/>
    </source>
</evidence>
<gene>
    <name evidence="25" type="ORF">QTP70_027924</name>
</gene>
<dbReference type="InterPro" id="IPR038132">
    <property type="entry name" value="Vps16_C_sf"/>
</dbReference>
<dbReference type="GO" id="GO:0010008">
    <property type="term" value="C:endosome membrane"/>
    <property type="evidence" value="ECO:0007669"/>
    <property type="project" value="UniProtKB-ARBA"/>
</dbReference>
<evidence type="ECO:0000256" key="10">
    <source>
        <dbReference type="ARBA" id="ARBA00016808"/>
    </source>
</evidence>
<evidence type="ECO:0000259" key="24">
    <source>
        <dbReference type="Pfam" id="PF08450"/>
    </source>
</evidence>
<dbReference type="GO" id="GO:0005509">
    <property type="term" value="F:calcium ion binding"/>
    <property type="evidence" value="ECO:0007669"/>
    <property type="project" value="InterPro"/>
</dbReference>
<dbReference type="SUPFAM" id="SSF63829">
    <property type="entry name" value="Calcium-dependent phosphotriesterase"/>
    <property type="match status" value="1"/>
</dbReference>
<comment type="cofactor">
    <cofactor evidence="2">
        <name>Ca(2+)</name>
        <dbReference type="ChEBI" id="CHEBI:29108"/>
    </cofactor>
</comment>
<dbReference type="GO" id="GO:0008081">
    <property type="term" value="F:phosphoric diester hydrolase activity"/>
    <property type="evidence" value="ECO:0007669"/>
    <property type="project" value="InterPro"/>
</dbReference>
<dbReference type="Gene3D" id="1.10.150.780">
    <property type="entry name" value="Vps16, C-terminal region"/>
    <property type="match status" value="1"/>
</dbReference>
<evidence type="ECO:0000256" key="9">
    <source>
        <dbReference type="ARBA" id="ARBA00013227"/>
    </source>
</evidence>
<organism evidence="25 26">
    <name type="scientific">Hemibagrus guttatus</name>
    <dbReference type="NCBI Taxonomy" id="175788"/>
    <lineage>
        <taxon>Eukaryota</taxon>
        <taxon>Metazoa</taxon>
        <taxon>Chordata</taxon>
        <taxon>Craniata</taxon>
        <taxon>Vertebrata</taxon>
        <taxon>Euteleostomi</taxon>
        <taxon>Actinopterygii</taxon>
        <taxon>Neopterygii</taxon>
        <taxon>Teleostei</taxon>
        <taxon>Ostariophysi</taxon>
        <taxon>Siluriformes</taxon>
        <taxon>Bagridae</taxon>
        <taxon>Hemibagrus</taxon>
    </lineage>
</organism>
<feature type="binding site" evidence="19">
    <location>
        <position position="928"/>
    </location>
    <ligand>
        <name>a divalent metal cation</name>
        <dbReference type="ChEBI" id="CHEBI:60240"/>
    </ligand>
</feature>
<evidence type="ECO:0000256" key="17">
    <source>
        <dbReference type="ARBA" id="ARBA00061859"/>
    </source>
</evidence>
<evidence type="ECO:0000256" key="3">
    <source>
        <dbReference type="ARBA" id="ARBA00001936"/>
    </source>
</evidence>
<feature type="domain" description="Vps16 C-terminal" evidence="22">
    <location>
        <begin position="516"/>
        <end position="828"/>
    </location>
</feature>
<dbReference type="GO" id="GO:0030234">
    <property type="term" value="F:enzyme regulator activity"/>
    <property type="evidence" value="ECO:0007669"/>
    <property type="project" value="InterPro"/>
</dbReference>
<dbReference type="FunFam" id="2.120.10.30:FF:000027">
    <property type="entry name" value="Regucalcin homologue"/>
    <property type="match status" value="1"/>
</dbReference>
<dbReference type="InterPro" id="IPR042158">
    <property type="entry name" value="PLCXD1/2/3"/>
</dbReference>
<dbReference type="Proteomes" id="UP001274896">
    <property type="component" value="Unassembled WGS sequence"/>
</dbReference>
<comment type="similarity">
    <text evidence="7">Belongs to the SMP-30/CGR1 family.</text>
</comment>
<evidence type="ECO:0000256" key="13">
    <source>
        <dbReference type="ARBA" id="ARBA00022723"/>
    </source>
</evidence>